<dbReference type="Gene3D" id="2.70.130.10">
    <property type="entry name" value="Mannose-6-phosphate receptor binding domain"/>
    <property type="match status" value="1"/>
</dbReference>
<dbReference type="Pfam" id="PF09451">
    <property type="entry name" value="ATG27"/>
    <property type="match status" value="1"/>
</dbReference>
<evidence type="ECO:0000256" key="8">
    <source>
        <dbReference type="SAM" id="SignalP"/>
    </source>
</evidence>
<evidence type="ECO:0000256" key="2">
    <source>
        <dbReference type="ARBA" id="ARBA00022692"/>
    </source>
</evidence>
<dbReference type="InterPro" id="IPR009011">
    <property type="entry name" value="Man6P_isomerase_rcpt-bd_dom_sf"/>
</dbReference>
<dbReference type="GO" id="GO:0034045">
    <property type="term" value="C:phagophore assembly site membrane"/>
    <property type="evidence" value="ECO:0007669"/>
    <property type="project" value="UniProtKB-SubCell"/>
</dbReference>
<comment type="subcellular location">
    <subcellularLocation>
        <location evidence="1">Preautophagosomal structure membrane</location>
        <topology evidence="1">Single-pass type I membrane protein</topology>
    </subcellularLocation>
</comment>
<keyword evidence="3 8" id="KW-0732">Signal</keyword>
<feature type="signal peptide" evidence="8">
    <location>
        <begin position="1"/>
        <end position="23"/>
    </location>
</feature>
<keyword evidence="10" id="KW-1185">Reference proteome</keyword>
<dbReference type="PANTHER" id="PTHR15071:SF0">
    <property type="entry name" value="MANNOSE 6-PHOSPHATE RECEPTOR-LIKE PROTEIN 1"/>
    <property type="match status" value="1"/>
</dbReference>
<keyword evidence="4" id="KW-0813">Transport</keyword>
<dbReference type="GO" id="GO:0005802">
    <property type="term" value="C:trans-Golgi network"/>
    <property type="evidence" value="ECO:0007669"/>
    <property type="project" value="TreeGrafter"/>
</dbReference>
<keyword evidence="6 7" id="KW-0472">Membrane</keyword>
<evidence type="ECO:0000256" key="3">
    <source>
        <dbReference type="ARBA" id="ARBA00022729"/>
    </source>
</evidence>
<evidence type="ECO:0000256" key="5">
    <source>
        <dbReference type="ARBA" id="ARBA00022989"/>
    </source>
</evidence>
<dbReference type="SUPFAM" id="SSF50911">
    <property type="entry name" value="Mannose 6-phosphate receptor domain"/>
    <property type="match status" value="1"/>
</dbReference>
<dbReference type="EMBL" id="CAJHNH020000536">
    <property type="protein sequence ID" value="CAG5118332.1"/>
    <property type="molecule type" value="Genomic_DNA"/>
</dbReference>
<dbReference type="AlphaFoldDB" id="A0A8S3YS94"/>
<evidence type="ECO:0000313" key="9">
    <source>
        <dbReference type="EMBL" id="CAG5118332.1"/>
    </source>
</evidence>
<comment type="caution">
    <text evidence="9">The sequence shown here is derived from an EMBL/GenBank/DDBJ whole genome shotgun (WGS) entry which is preliminary data.</text>
</comment>
<accession>A0A8S3YS94</accession>
<evidence type="ECO:0000256" key="4">
    <source>
        <dbReference type="ARBA" id="ARBA00022927"/>
    </source>
</evidence>
<gene>
    <name evidence="9" type="ORF">CUNI_LOCUS3890</name>
</gene>
<organism evidence="9 10">
    <name type="scientific">Candidula unifasciata</name>
    <dbReference type="NCBI Taxonomy" id="100452"/>
    <lineage>
        <taxon>Eukaryota</taxon>
        <taxon>Metazoa</taxon>
        <taxon>Spiralia</taxon>
        <taxon>Lophotrochozoa</taxon>
        <taxon>Mollusca</taxon>
        <taxon>Gastropoda</taxon>
        <taxon>Heterobranchia</taxon>
        <taxon>Euthyneura</taxon>
        <taxon>Panpulmonata</taxon>
        <taxon>Eupulmonata</taxon>
        <taxon>Stylommatophora</taxon>
        <taxon>Helicina</taxon>
        <taxon>Helicoidea</taxon>
        <taxon>Geomitridae</taxon>
        <taxon>Candidula</taxon>
    </lineage>
</organism>
<keyword evidence="4" id="KW-0653">Protein transport</keyword>
<feature type="chain" id="PRO_5035797406" description="Autophagy-related protein 27" evidence="8">
    <location>
        <begin position="24"/>
        <end position="262"/>
    </location>
</feature>
<sequence>MARFCRLLGYLLVFIIELHRSLCDQPSTLLCAIDGYDYLNLTTVNWFIDLDQQYCLFKNQTQCTLELAICHTIGNPGLCESSSVCSVSGKEYLSLGAYRENPLGPLVEGFQAVFSDGSQYITDSGFPCLLQTHLAFICSKSTIWESPGSSELRKKAPVPKLVSYNNKTCQLSLTFDYAGACKREMSAIANLSPGTILVVIFFVAVILYFVFGAMINLARGYVGSDVVPHGRFWSMLPIYIFDGFQFVFSCGRLPVTSTYEQI</sequence>
<proteinExistence type="predicted"/>
<name>A0A8S3YS94_9EUPU</name>
<evidence type="ECO:0000256" key="1">
    <source>
        <dbReference type="ARBA" id="ARBA00004472"/>
    </source>
</evidence>
<evidence type="ECO:0000256" key="6">
    <source>
        <dbReference type="ARBA" id="ARBA00023136"/>
    </source>
</evidence>
<dbReference type="GO" id="GO:0000139">
    <property type="term" value="C:Golgi membrane"/>
    <property type="evidence" value="ECO:0007669"/>
    <property type="project" value="UniProtKB-SubCell"/>
</dbReference>
<dbReference type="InterPro" id="IPR018939">
    <property type="entry name" value="Autophagy-rel_prot_27"/>
</dbReference>
<keyword evidence="2 7" id="KW-0812">Transmembrane</keyword>
<reference evidence="9" key="1">
    <citation type="submission" date="2021-04" db="EMBL/GenBank/DDBJ databases">
        <authorList>
            <consortium name="Molecular Ecology Group"/>
        </authorList>
    </citation>
    <scope>NUCLEOTIDE SEQUENCE</scope>
</reference>
<dbReference type="PANTHER" id="PTHR15071">
    <property type="entry name" value="MANNOSE-6-PHOSPHATE RECEPTOR FAMILY MEMBER"/>
    <property type="match status" value="1"/>
</dbReference>
<dbReference type="GO" id="GO:0015031">
    <property type="term" value="P:protein transport"/>
    <property type="evidence" value="ECO:0007669"/>
    <property type="project" value="UniProtKB-KW"/>
</dbReference>
<dbReference type="OrthoDB" id="29460at2759"/>
<keyword evidence="5 7" id="KW-1133">Transmembrane helix</keyword>
<evidence type="ECO:0000313" key="10">
    <source>
        <dbReference type="Proteomes" id="UP000678393"/>
    </source>
</evidence>
<evidence type="ECO:0000256" key="7">
    <source>
        <dbReference type="SAM" id="Phobius"/>
    </source>
</evidence>
<feature type="transmembrane region" description="Helical" evidence="7">
    <location>
        <begin position="191"/>
        <end position="211"/>
    </location>
</feature>
<protein>
    <recommendedName>
        <fullName evidence="11">Autophagy-related protein 27</fullName>
    </recommendedName>
</protein>
<evidence type="ECO:0008006" key="11">
    <source>
        <dbReference type="Google" id="ProtNLM"/>
    </source>
</evidence>
<dbReference type="Proteomes" id="UP000678393">
    <property type="component" value="Unassembled WGS sequence"/>
</dbReference>